<evidence type="ECO:0000256" key="6">
    <source>
        <dbReference type="ARBA" id="ARBA00011893"/>
    </source>
</evidence>
<dbReference type="GO" id="GO:0006168">
    <property type="term" value="P:adenine salvage"/>
    <property type="evidence" value="ECO:0007669"/>
    <property type="project" value="InterPro"/>
</dbReference>
<dbReference type="InterPro" id="IPR000836">
    <property type="entry name" value="PRTase_dom"/>
</dbReference>
<keyword evidence="7 11" id="KW-0963">Cytoplasm</keyword>
<dbReference type="EC" id="2.4.2.7" evidence="6 11"/>
<accession>A0A931H999</accession>
<sequence>MTPEDLKPLIRTIPDFPKPGILFRDVTTLMGDARGFAGAVELLAEKVSACGGEAIAGIEARGFIFGAAVAARLGLGFIPVRKPGKLPVPVLAIDYALEYGTDTLEVDPDAVGEGRRVVLMDDLLATGGTALAAAELLRRAGGDVREALFLVDLPELGGAARLREAGIAVEALIDFPGH</sequence>
<dbReference type="PANTHER" id="PTHR32315:SF3">
    <property type="entry name" value="ADENINE PHOSPHORIBOSYLTRANSFERASE"/>
    <property type="match status" value="1"/>
</dbReference>
<keyword evidence="10 11" id="KW-0660">Purine salvage</keyword>
<dbReference type="GO" id="GO:0005737">
    <property type="term" value="C:cytoplasm"/>
    <property type="evidence" value="ECO:0007669"/>
    <property type="project" value="UniProtKB-SubCell"/>
</dbReference>
<proteinExistence type="inferred from homology"/>
<dbReference type="NCBIfam" id="NF002634">
    <property type="entry name" value="PRK02304.1-3"/>
    <property type="match status" value="1"/>
</dbReference>
<dbReference type="GO" id="GO:0003999">
    <property type="term" value="F:adenine phosphoribosyltransferase activity"/>
    <property type="evidence" value="ECO:0007669"/>
    <property type="project" value="UniProtKB-UniRule"/>
</dbReference>
<dbReference type="Proteomes" id="UP000617634">
    <property type="component" value="Unassembled WGS sequence"/>
</dbReference>
<keyword evidence="14" id="KW-1185">Reference proteome</keyword>
<comment type="function">
    <text evidence="2 11">Catalyzes a salvage reaction resulting in the formation of AMP, that is energically less costly than de novo synthesis.</text>
</comment>
<dbReference type="CDD" id="cd06223">
    <property type="entry name" value="PRTases_typeI"/>
    <property type="match status" value="1"/>
</dbReference>
<evidence type="ECO:0000256" key="2">
    <source>
        <dbReference type="ARBA" id="ARBA00003968"/>
    </source>
</evidence>
<evidence type="ECO:0000256" key="10">
    <source>
        <dbReference type="ARBA" id="ARBA00022726"/>
    </source>
</evidence>
<evidence type="ECO:0000256" key="3">
    <source>
        <dbReference type="ARBA" id="ARBA00004496"/>
    </source>
</evidence>
<evidence type="ECO:0000256" key="8">
    <source>
        <dbReference type="ARBA" id="ARBA00022676"/>
    </source>
</evidence>
<keyword evidence="9 11" id="KW-0808">Transferase</keyword>
<name>A0A931H999_9SPHN</name>
<dbReference type="NCBIfam" id="TIGR01090">
    <property type="entry name" value="apt"/>
    <property type="match status" value="1"/>
</dbReference>
<dbReference type="RefSeq" id="WP_197160230.1">
    <property type="nucleotide sequence ID" value="NZ_JADZGI010000001.1"/>
</dbReference>
<evidence type="ECO:0000259" key="12">
    <source>
        <dbReference type="Pfam" id="PF00156"/>
    </source>
</evidence>
<dbReference type="EMBL" id="JADZGI010000001">
    <property type="protein sequence ID" value="MBH0111705.1"/>
    <property type="molecule type" value="Genomic_DNA"/>
</dbReference>
<dbReference type="AlphaFoldDB" id="A0A931H999"/>
<dbReference type="GO" id="GO:0002055">
    <property type="term" value="F:adenine binding"/>
    <property type="evidence" value="ECO:0007669"/>
    <property type="project" value="TreeGrafter"/>
</dbReference>
<dbReference type="NCBIfam" id="NF002636">
    <property type="entry name" value="PRK02304.1-5"/>
    <property type="match status" value="1"/>
</dbReference>
<comment type="subcellular location">
    <subcellularLocation>
        <location evidence="3 11">Cytoplasm</location>
    </subcellularLocation>
</comment>
<dbReference type="GO" id="GO:0006166">
    <property type="term" value="P:purine ribonucleoside salvage"/>
    <property type="evidence" value="ECO:0007669"/>
    <property type="project" value="UniProtKB-UniRule"/>
</dbReference>
<keyword evidence="8 11" id="KW-0328">Glycosyltransferase</keyword>
<dbReference type="Gene3D" id="3.40.50.2020">
    <property type="match status" value="1"/>
</dbReference>
<dbReference type="Pfam" id="PF00156">
    <property type="entry name" value="Pribosyltran"/>
    <property type="match status" value="1"/>
</dbReference>
<comment type="pathway">
    <text evidence="4 11">Purine metabolism; AMP biosynthesis via salvage pathway; AMP from adenine: step 1/1.</text>
</comment>
<dbReference type="SUPFAM" id="SSF53271">
    <property type="entry name" value="PRTase-like"/>
    <property type="match status" value="1"/>
</dbReference>
<evidence type="ECO:0000256" key="7">
    <source>
        <dbReference type="ARBA" id="ARBA00022490"/>
    </source>
</evidence>
<protein>
    <recommendedName>
        <fullName evidence="6 11">Adenine phosphoribosyltransferase</fullName>
        <shortName evidence="11">APRT</shortName>
        <ecNumber evidence="6 11">2.4.2.7</ecNumber>
    </recommendedName>
</protein>
<dbReference type="PANTHER" id="PTHR32315">
    <property type="entry name" value="ADENINE PHOSPHORIBOSYLTRANSFERASE"/>
    <property type="match status" value="1"/>
</dbReference>
<dbReference type="HAMAP" id="MF_00004">
    <property type="entry name" value="Aden_phosphoribosyltr"/>
    <property type="match status" value="1"/>
</dbReference>
<organism evidence="13 14">
    <name type="scientific">Novosphingobium aureum</name>
    <dbReference type="NCBI Taxonomy" id="2792964"/>
    <lineage>
        <taxon>Bacteria</taxon>
        <taxon>Pseudomonadati</taxon>
        <taxon>Pseudomonadota</taxon>
        <taxon>Alphaproteobacteria</taxon>
        <taxon>Sphingomonadales</taxon>
        <taxon>Sphingomonadaceae</taxon>
        <taxon>Novosphingobium</taxon>
    </lineage>
</organism>
<dbReference type="InterPro" id="IPR029057">
    <property type="entry name" value="PRTase-like"/>
</dbReference>
<feature type="domain" description="Phosphoribosyltransferase" evidence="12">
    <location>
        <begin position="54"/>
        <end position="143"/>
    </location>
</feature>
<dbReference type="FunFam" id="3.40.50.2020:FF:000021">
    <property type="entry name" value="Adenine phosphoribosyltransferase"/>
    <property type="match status" value="1"/>
</dbReference>
<dbReference type="GO" id="GO:0016208">
    <property type="term" value="F:AMP binding"/>
    <property type="evidence" value="ECO:0007669"/>
    <property type="project" value="TreeGrafter"/>
</dbReference>
<comment type="catalytic activity">
    <reaction evidence="1 11">
        <text>AMP + diphosphate = 5-phospho-alpha-D-ribose 1-diphosphate + adenine</text>
        <dbReference type="Rhea" id="RHEA:16609"/>
        <dbReference type="ChEBI" id="CHEBI:16708"/>
        <dbReference type="ChEBI" id="CHEBI:33019"/>
        <dbReference type="ChEBI" id="CHEBI:58017"/>
        <dbReference type="ChEBI" id="CHEBI:456215"/>
        <dbReference type="EC" id="2.4.2.7"/>
    </reaction>
</comment>
<dbReference type="GO" id="GO:0044209">
    <property type="term" value="P:AMP salvage"/>
    <property type="evidence" value="ECO:0007669"/>
    <property type="project" value="UniProtKB-UniRule"/>
</dbReference>
<reference evidence="13" key="1">
    <citation type="submission" date="2020-11" db="EMBL/GenBank/DDBJ databases">
        <title>Novosphingobium aureum sp. nov., a marine bacterium isolated from sediment of a salt flat.</title>
        <authorList>
            <person name="Yoo Y."/>
            <person name="Kim J.-J."/>
        </authorList>
    </citation>
    <scope>NUCLEOTIDE SEQUENCE</scope>
    <source>
        <strain evidence="13">YJ-S2-02</strain>
    </source>
</reference>
<evidence type="ECO:0000256" key="4">
    <source>
        <dbReference type="ARBA" id="ARBA00004659"/>
    </source>
</evidence>
<evidence type="ECO:0000313" key="13">
    <source>
        <dbReference type="EMBL" id="MBH0111705.1"/>
    </source>
</evidence>
<evidence type="ECO:0000256" key="5">
    <source>
        <dbReference type="ARBA" id="ARBA00008391"/>
    </source>
</evidence>
<comment type="subunit">
    <text evidence="11">Homodimer.</text>
</comment>
<evidence type="ECO:0000313" key="14">
    <source>
        <dbReference type="Proteomes" id="UP000617634"/>
    </source>
</evidence>
<comment type="caution">
    <text evidence="13">The sequence shown here is derived from an EMBL/GenBank/DDBJ whole genome shotgun (WGS) entry which is preliminary data.</text>
</comment>
<comment type="similarity">
    <text evidence="5 11">Belongs to the purine/pyrimidine phosphoribosyltransferase family.</text>
</comment>
<evidence type="ECO:0000256" key="11">
    <source>
        <dbReference type="HAMAP-Rule" id="MF_00004"/>
    </source>
</evidence>
<evidence type="ECO:0000256" key="1">
    <source>
        <dbReference type="ARBA" id="ARBA00000868"/>
    </source>
</evidence>
<evidence type="ECO:0000256" key="9">
    <source>
        <dbReference type="ARBA" id="ARBA00022679"/>
    </source>
</evidence>
<dbReference type="InterPro" id="IPR005764">
    <property type="entry name" value="Ade_phspho_trans"/>
</dbReference>
<dbReference type="InterPro" id="IPR050054">
    <property type="entry name" value="UPRTase/APRTase"/>
</dbReference>
<gene>
    <name evidence="11" type="primary">apt</name>
    <name evidence="13" type="ORF">I5E68_01905</name>
</gene>